<proteinExistence type="predicted"/>
<gene>
    <name evidence="1" type="ORF">RB653_008442</name>
</gene>
<sequence length="94" mass="11585">MVSTNNEFLTEKKISNNEYFPMNNEHFNNDEIRRIRRQRQHQHLQQQYQIRQLKKELKTKLSTSEKILNFLKKFIESDGENHKQTLQVKMNFVY</sequence>
<evidence type="ECO:0000313" key="2">
    <source>
        <dbReference type="Proteomes" id="UP001344447"/>
    </source>
</evidence>
<dbReference type="AlphaFoldDB" id="A0AAN7TSK6"/>
<organism evidence="1 2">
    <name type="scientific">Dictyostelium firmibasis</name>
    <dbReference type="NCBI Taxonomy" id="79012"/>
    <lineage>
        <taxon>Eukaryota</taxon>
        <taxon>Amoebozoa</taxon>
        <taxon>Evosea</taxon>
        <taxon>Eumycetozoa</taxon>
        <taxon>Dictyostelia</taxon>
        <taxon>Dictyosteliales</taxon>
        <taxon>Dictyosteliaceae</taxon>
        <taxon>Dictyostelium</taxon>
    </lineage>
</organism>
<protein>
    <submittedName>
        <fullName evidence="1">Uncharacterized protein</fullName>
    </submittedName>
</protein>
<name>A0AAN7TSK6_9MYCE</name>
<evidence type="ECO:0000313" key="1">
    <source>
        <dbReference type="EMBL" id="KAK5578769.1"/>
    </source>
</evidence>
<dbReference type="Proteomes" id="UP001344447">
    <property type="component" value="Unassembled WGS sequence"/>
</dbReference>
<accession>A0AAN7TSK6</accession>
<comment type="caution">
    <text evidence="1">The sequence shown here is derived from an EMBL/GenBank/DDBJ whole genome shotgun (WGS) entry which is preliminary data.</text>
</comment>
<reference evidence="1 2" key="1">
    <citation type="submission" date="2023-11" db="EMBL/GenBank/DDBJ databases">
        <title>Dfirmibasis_genome.</title>
        <authorList>
            <person name="Edelbroek B."/>
            <person name="Kjellin J."/>
            <person name="Jerlstrom-Hultqvist J."/>
            <person name="Soderbom F."/>
        </authorList>
    </citation>
    <scope>NUCLEOTIDE SEQUENCE [LARGE SCALE GENOMIC DNA]</scope>
    <source>
        <strain evidence="1 2">TNS-C-14</strain>
    </source>
</reference>
<keyword evidence="2" id="KW-1185">Reference proteome</keyword>
<dbReference type="EMBL" id="JAVFKY010000003">
    <property type="protein sequence ID" value="KAK5578769.1"/>
    <property type="molecule type" value="Genomic_DNA"/>
</dbReference>